<evidence type="ECO:0008006" key="4">
    <source>
        <dbReference type="Google" id="ProtNLM"/>
    </source>
</evidence>
<protein>
    <recommendedName>
        <fullName evidence="4">Glycosyltransferase RgtA/B/C/D-like domain-containing protein</fullName>
    </recommendedName>
</protein>
<feature type="transmembrane region" description="Helical" evidence="1">
    <location>
        <begin position="183"/>
        <end position="201"/>
    </location>
</feature>
<evidence type="ECO:0000313" key="3">
    <source>
        <dbReference type="Proteomes" id="UP001595878"/>
    </source>
</evidence>
<keyword evidence="1" id="KW-1133">Transmembrane helix</keyword>
<evidence type="ECO:0000313" key="2">
    <source>
        <dbReference type="EMBL" id="MFC4690983.1"/>
    </source>
</evidence>
<dbReference type="RefSeq" id="WP_380034403.1">
    <property type="nucleotide sequence ID" value="NZ_JBHSHB010000022.1"/>
</dbReference>
<feature type="transmembrane region" description="Helical" evidence="1">
    <location>
        <begin position="344"/>
        <end position="363"/>
    </location>
</feature>
<sequence>MTQSVKKYLPNLLIILALIIAYMMSNAIWSFDSASYYRVDMKRFPMYTLWLRGWEFISTNHYKEIIVIAQVILGGLAIGTIFKTLQRVIKWSWHSDYLLLIPLLLPYFPPLLTAHNLTSEGLAYPLYLWMINYFIQFIVSNKRSHLLLTLVIFLALCFTRGQFIIVGPIFAVVYALYARNKKFKKTVVALHFLLLALSPIASKIIDASYHKAVHGFFVTTPYSYVNISTLPLYVAKASDSISIPDKHAKHLFTASYNTIDSLGLTHQQATGTLEESYMVFHNNFPVICNQNFHKKARDYFEHIDNTPHYSSIPAEQTAKTLTYTLIINNWKTYLAIYWEGVKHGFTSIYILIFLLIVSIYSFIKFIKNPNKKHTFIVLSGLLLFSNALIVGLACHSIQRYLFYNYVLATLMCLLIFNPKPNENEYRT</sequence>
<feature type="transmembrane region" description="Helical" evidence="1">
    <location>
        <begin position="65"/>
        <end position="85"/>
    </location>
</feature>
<keyword evidence="1" id="KW-0812">Transmembrane</keyword>
<proteinExistence type="predicted"/>
<feature type="transmembrane region" description="Helical" evidence="1">
    <location>
        <begin position="400"/>
        <end position="417"/>
    </location>
</feature>
<organism evidence="2 3">
    <name type="scientific">Dokdonia genika</name>
    <dbReference type="NCBI Taxonomy" id="308113"/>
    <lineage>
        <taxon>Bacteria</taxon>
        <taxon>Pseudomonadati</taxon>
        <taxon>Bacteroidota</taxon>
        <taxon>Flavobacteriia</taxon>
        <taxon>Flavobacteriales</taxon>
        <taxon>Flavobacteriaceae</taxon>
        <taxon>Dokdonia</taxon>
    </lineage>
</organism>
<feature type="transmembrane region" description="Helical" evidence="1">
    <location>
        <begin position="146"/>
        <end position="177"/>
    </location>
</feature>
<keyword evidence="1" id="KW-0472">Membrane</keyword>
<keyword evidence="3" id="KW-1185">Reference proteome</keyword>
<gene>
    <name evidence="2" type="ORF">ACFO5T_11130</name>
</gene>
<name>A0ABV9LA19_9FLAO</name>
<dbReference type="Proteomes" id="UP001595878">
    <property type="component" value="Unassembled WGS sequence"/>
</dbReference>
<feature type="transmembrane region" description="Helical" evidence="1">
    <location>
        <begin position="97"/>
        <end position="115"/>
    </location>
</feature>
<feature type="transmembrane region" description="Helical" evidence="1">
    <location>
        <begin position="375"/>
        <end position="393"/>
    </location>
</feature>
<reference evidence="3" key="1">
    <citation type="journal article" date="2019" name="Int. J. Syst. Evol. Microbiol.">
        <title>The Global Catalogue of Microorganisms (GCM) 10K type strain sequencing project: providing services to taxonomists for standard genome sequencing and annotation.</title>
        <authorList>
            <consortium name="The Broad Institute Genomics Platform"/>
            <consortium name="The Broad Institute Genome Sequencing Center for Infectious Disease"/>
            <person name="Wu L."/>
            <person name="Ma J."/>
        </authorList>
    </citation>
    <scope>NUCLEOTIDE SEQUENCE [LARGE SCALE GENOMIC DNA]</scope>
    <source>
        <strain evidence="3">CGMCC 4.7427</strain>
    </source>
</reference>
<feature type="transmembrane region" description="Helical" evidence="1">
    <location>
        <begin position="12"/>
        <end position="31"/>
    </location>
</feature>
<accession>A0ABV9LA19</accession>
<evidence type="ECO:0000256" key="1">
    <source>
        <dbReference type="SAM" id="Phobius"/>
    </source>
</evidence>
<comment type="caution">
    <text evidence="2">The sequence shown here is derived from an EMBL/GenBank/DDBJ whole genome shotgun (WGS) entry which is preliminary data.</text>
</comment>
<dbReference type="EMBL" id="JBHSHB010000022">
    <property type="protein sequence ID" value="MFC4690983.1"/>
    <property type="molecule type" value="Genomic_DNA"/>
</dbReference>